<reference evidence="2 3" key="1">
    <citation type="submission" date="2024-10" db="EMBL/GenBank/DDBJ databases">
        <title>The Natural Products Discovery Center: Release of the First 8490 Sequenced Strains for Exploring Actinobacteria Biosynthetic Diversity.</title>
        <authorList>
            <person name="Kalkreuter E."/>
            <person name="Kautsar S.A."/>
            <person name="Yang D."/>
            <person name="Bader C.D."/>
            <person name="Teijaro C.N."/>
            <person name="Fluegel L."/>
            <person name="Davis C.M."/>
            <person name="Simpson J.R."/>
            <person name="Lauterbach L."/>
            <person name="Steele A.D."/>
            <person name="Gui C."/>
            <person name="Meng S."/>
            <person name="Li G."/>
            <person name="Viehrig K."/>
            <person name="Ye F."/>
            <person name="Su P."/>
            <person name="Kiefer A.F."/>
            <person name="Nichols A."/>
            <person name="Cepeda A.J."/>
            <person name="Yan W."/>
            <person name="Fan B."/>
            <person name="Jiang Y."/>
            <person name="Adhikari A."/>
            <person name="Zheng C.-J."/>
            <person name="Schuster L."/>
            <person name="Cowan T.M."/>
            <person name="Smanski M.J."/>
            <person name="Chevrette M.G."/>
            <person name="De Carvalho L.P.S."/>
            <person name="Shen B."/>
        </authorList>
    </citation>
    <scope>NUCLEOTIDE SEQUENCE [LARGE SCALE GENOMIC DNA]</scope>
    <source>
        <strain evidence="2 3">NPDC004045</strain>
    </source>
</reference>
<dbReference type="InterPro" id="IPR051783">
    <property type="entry name" value="NAD(P)-dependent_oxidoreduct"/>
</dbReference>
<dbReference type="InterPro" id="IPR002225">
    <property type="entry name" value="3Beta_OHSteriod_DH/Estase"/>
</dbReference>
<dbReference type="Pfam" id="PF01073">
    <property type="entry name" value="3Beta_HSD"/>
    <property type="match status" value="1"/>
</dbReference>
<name>A0ABW6PLA5_9NOCA</name>
<comment type="caution">
    <text evidence="2">The sequence shown here is derived from an EMBL/GenBank/DDBJ whole genome shotgun (WGS) entry which is preliminary data.</text>
</comment>
<gene>
    <name evidence="2" type="ORF">ACFYTF_09400</name>
</gene>
<dbReference type="Proteomes" id="UP001601444">
    <property type="component" value="Unassembled WGS sequence"/>
</dbReference>
<dbReference type="InterPro" id="IPR036291">
    <property type="entry name" value="NAD(P)-bd_dom_sf"/>
</dbReference>
<evidence type="ECO:0000313" key="3">
    <source>
        <dbReference type="Proteomes" id="UP001601444"/>
    </source>
</evidence>
<proteinExistence type="predicted"/>
<accession>A0ABW6PLA5</accession>
<feature type="domain" description="3-beta hydroxysteroid dehydrogenase/isomerase" evidence="1">
    <location>
        <begin position="4"/>
        <end position="264"/>
    </location>
</feature>
<organism evidence="2 3">
    <name type="scientific">Nocardia thailandica</name>
    <dbReference type="NCBI Taxonomy" id="257275"/>
    <lineage>
        <taxon>Bacteria</taxon>
        <taxon>Bacillati</taxon>
        <taxon>Actinomycetota</taxon>
        <taxon>Actinomycetes</taxon>
        <taxon>Mycobacteriales</taxon>
        <taxon>Nocardiaceae</taxon>
        <taxon>Nocardia</taxon>
    </lineage>
</organism>
<dbReference type="EMBL" id="JBIAMX010000004">
    <property type="protein sequence ID" value="MFF0543043.1"/>
    <property type="molecule type" value="Genomic_DNA"/>
</dbReference>
<keyword evidence="3" id="KW-1185">Reference proteome</keyword>
<dbReference type="RefSeq" id="WP_387699735.1">
    <property type="nucleotide sequence ID" value="NZ_JBIAMX010000004.1"/>
</dbReference>
<dbReference type="SUPFAM" id="SSF51735">
    <property type="entry name" value="NAD(P)-binding Rossmann-fold domains"/>
    <property type="match status" value="1"/>
</dbReference>
<evidence type="ECO:0000259" key="1">
    <source>
        <dbReference type="Pfam" id="PF01073"/>
    </source>
</evidence>
<dbReference type="Gene3D" id="3.40.50.720">
    <property type="entry name" value="NAD(P)-binding Rossmann-like Domain"/>
    <property type="match status" value="1"/>
</dbReference>
<sequence length="350" mass="37055">MTVLVTGASGFVGGAVVRALADHGVAVRAMVRDTSSVRFDEPGADVPTRVPVEVVAADLRDHVAVARAVFDTTAVVHAAALLGESGRASDFFETNVAGTDTLLQEAEAAGVRRFVFLGSPSALMDPRGGDQLDIDESVPYPATFLNSYCETKAVAEQLVLAANTPFFTTCSLRPRAVWGPGDRSGPVPQILLKLRGGRLPDLSGGRPVTASLCYIDHLVQAVRAALTAENIGGRAYFVADAEPVPVWPTLARVAEEFGLAPPSRAIPAGVVTGALSVIETIRRLPGVAERWTPPLSRYAVALVTRSATYDTGAARRDLGFDPRVSFDDGLRAYHRWVDDQGGLDVLLEGL</sequence>
<dbReference type="PANTHER" id="PTHR48079">
    <property type="entry name" value="PROTEIN YEEZ"/>
    <property type="match status" value="1"/>
</dbReference>
<protein>
    <submittedName>
        <fullName evidence="2">NAD-dependent epimerase/dehydratase family protein</fullName>
    </submittedName>
</protein>
<evidence type="ECO:0000313" key="2">
    <source>
        <dbReference type="EMBL" id="MFF0543043.1"/>
    </source>
</evidence>
<dbReference type="PANTHER" id="PTHR48079:SF6">
    <property type="entry name" value="NAD(P)-BINDING DOMAIN-CONTAINING PROTEIN-RELATED"/>
    <property type="match status" value="1"/>
</dbReference>